<gene>
    <name evidence="3" type="ORF">OTU49_015797</name>
</gene>
<keyword evidence="2" id="KW-0472">Membrane</keyword>
<keyword evidence="2" id="KW-0812">Transmembrane</keyword>
<evidence type="ECO:0000313" key="4">
    <source>
        <dbReference type="Proteomes" id="UP001445076"/>
    </source>
</evidence>
<dbReference type="Proteomes" id="UP001445076">
    <property type="component" value="Unassembled WGS sequence"/>
</dbReference>
<proteinExistence type="predicted"/>
<keyword evidence="4" id="KW-1185">Reference proteome</keyword>
<protein>
    <submittedName>
        <fullName evidence="3">Uncharacterized protein</fullName>
    </submittedName>
</protein>
<organism evidence="3 4">
    <name type="scientific">Cherax quadricarinatus</name>
    <name type="common">Australian red claw crayfish</name>
    <dbReference type="NCBI Taxonomy" id="27406"/>
    <lineage>
        <taxon>Eukaryota</taxon>
        <taxon>Metazoa</taxon>
        <taxon>Ecdysozoa</taxon>
        <taxon>Arthropoda</taxon>
        <taxon>Crustacea</taxon>
        <taxon>Multicrustacea</taxon>
        <taxon>Malacostraca</taxon>
        <taxon>Eumalacostraca</taxon>
        <taxon>Eucarida</taxon>
        <taxon>Decapoda</taxon>
        <taxon>Pleocyemata</taxon>
        <taxon>Astacidea</taxon>
        <taxon>Parastacoidea</taxon>
        <taxon>Parastacidae</taxon>
        <taxon>Cherax</taxon>
    </lineage>
</organism>
<feature type="transmembrane region" description="Helical" evidence="2">
    <location>
        <begin position="238"/>
        <end position="263"/>
    </location>
</feature>
<name>A0AAW0Y1U5_CHEQU</name>
<comment type="caution">
    <text evidence="3">The sequence shown here is derived from an EMBL/GenBank/DDBJ whole genome shotgun (WGS) entry which is preliminary data.</text>
</comment>
<feature type="region of interest" description="Disordered" evidence="1">
    <location>
        <begin position="13"/>
        <end position="33"/>
    </location>
</feature>
<accession>A0AAW0Y1U5</accession>
<reference evidence="3 4" key="1">
    <citation type="journal article" date="2024" name="BMC Genomics">
        <title>Genome assembly of redclaw crayfish (Cherax quadricarinatus) provides insights into its immune adaptation and hypoxia tolerance.</title>
        <authorList>
            <person name="Liu Z."/>
            <person name="Zheng J."/>
            <person name="Li H."/>
            <person name="Fang K."/>
            <person name="Wang S."/>
            <person name="He J."/>
            <person name="Zhou D."/>
            <person name="Weng S."/>
            <person name="Chi M."/>
            <person name="Gu Z."/>
            <person name="He J."/>
            <person name="Li F."/>
            <person name="Wang M."/>
        </authorList>
    </citation>
    <scope>NUCLEOTIDE SEQUENCE [LARGE SCALE GENOMIC DNA]</scope>
    <source>
        <strain evidence="3">ZL_2023a</strain>
    </source>
</reference>
<sequence length="264" mass="29856">DVSGEEVVIDQLEDYLRGHHNQRGQDHAPHSYRPTQAVNEKIHFAVTPKDPRYYFPISRPHAEGPSEEDFLRLLSPDLNLQNQQGFPGELQYQDEDAQYQAEYPHQYQPRFPEAVRYPAQFLSLPNIKYPGRDLFSGRQVGGPQDPSLAEATALDGGTDELTDNEREESKRMMMEEIENNAEKQSLKNFVEENVKAAEKVATSQPEAVNYMHLHRTPSEAREAGYALHAEHKPRLSDIYFTALVAGCTAVAVCGIVGAGICWYR</sequence>
<feature type="non-terminal residue" evidence="3">
    <location>
        <position position="1"/>
    </location>
</feature>
<evidence type="ECO:0000256" key="2">
    <source>
        <dbReference type="SAM" id="Phobius"/>
    </source>
</evidence>
<dbReference type="EMBL" id="JARKIK010000010">
    <property type="protein sequence ID" value="KAK8749330.1"/>
    <property type="molecule type" value="Genomic_DNA"/>
</dbReference>
<dbReference type="AlphaFoldDB" id="A0AAW0Y1U5"/>
<evidence type="ECO:0000313" key="3">
    <source>
        <dbReference type="EMBL" id="KAK8749330.1"/>
    </source>
</evidence>
<keyword evidence="2" id="KW-1133">Transmembrane helix</keyword>
<evidence type="ECO:0000256" key="1">
    <source>
        <dbReference type="SAM" id="MobiDB-lite"/>
    </source>
</evidence>